<proteinExistence type="predicted"/>
<gene>
    <name evidence="1" type="ORF">HID58_015421</name>
</gene>
<dbReference type="EMBL" id="JAGKQM010000004">
    <property type="protein sequence ID" value="KAH0929694.1"/>
    <property type="molecule type" value="Genomic_DNA"/>
</dbReference>
<keyword evidence="2" id="KW-1185">Reference proteome</keyword>
<organism evidence="1 2">
    <name type="scientific">Brassica napus</name>
    <name type="common">Rape</name>
    <dbReference type="NCBI Taxonomy" id="3708"/>
    <lineage>
        <taxon>Eukaryota</taxon>
        <taxon>Viridiplantae</taxon>
        <taxon>Streptophyta</taxon>
        <taxon>Embryophyta</taxon>
        <taxon>Tracheophyta</taxon>
        <taxon>Spermatophyta</taxon>
        <taxon>Magnoliopsida</taxon>
        <taxon>eudicotyledons</taxon>
        <taxon>Gunneridae</taxon>
        <taxon>Pentapetalae</taxon>
        <taxon>rosids</taxon>
        <taxon>malvids</taxon>
        <taxon>Brassicales</taxon>
        <taxon>Brassicaceae</taxon>
        <taxon>Brassiceae</taxon>
        <taxon>Brassica</taxon>
    </lineage>
</organism>
<evidence type="ECO:0000313" key="1">
    <source>
        <dbReference type="EMBL" id="KAH0929694.1"/>
    </source>
</evidence>
<comment type="caution">
    <text evidence="1">The sequence shown here is derived from an EMBL/GenBank/DDBJ whole genome shotgun (WGS) entry which is preliminary data.</text>
</comment>
<evidence type="ECO:0000313" key="2">
    <source>
        <dbReference type="Proteomes" id="UP000824890"/>
    </source>
</evidence>
<dbReference type="Proteomes" id="UP000824890">
    <property type="component" value="Unassembled WGS sequence"/>
</dbReference>
<accession>A0ABQ8DK10</accession>
<protein>
    <submittedName>
        <fullName evidence="1">Uncharacterized protein</fullName>
    </submittedName>
</protein>
<name>A0ABQ8DK10_BRANA</name>
<sequence>MHLTLTVNDLIDTHTGRWNAGLVRQLIAEEDVELVLNTKLNVSRMDCMRWGFSQHGRYDSKSGYKLIEALDYLHLLLNRCLVH</sequence>
<reference evidence="1 2" key="1">
    <citation type="submission" date="2021-05" db="EMBL/GenBank/DDBJ databases">
        <title>Genome Assembly of Synthetic Allotetraploid Brassica napus Reveals Homoeologous Exchanges between Subgenomes.</title>
        <authorList>
            <person name="Davis J.T."/>
        </authorList>
    </citation>
    <scope>NUCLEOTIDE SEQUENCE [LARGE SCALE GENOMIC DNA]</scope>
    <source>
        <strain evidence="2">cv. Da-Ae</strain>
        <tissue evidence="1">Seedling</tissue>
    </source>
</reference>